<feature type="domain" description="Alpha/beta hydrolase fold-3" evidence="25">
    <location>
        <begin position="320"/>
        <end position="381"/>
    </location>
</feature>
<dbReference type="KEGG" id="dord:105985580"/>
<evidence type="ECO:0000256" key="7">
    <source>
        <dbReference type="ARBA" id="ARBA00022824"/>
    </source>
</evidence>
<dbReference type="InParanoid" id="A0A1S3F714"/>
<keyword evidence="5" id="KW-0812">Transmembrane</keyword>
<evidence type="ECO:0000256" key="13">
    <source>
        <dbReference type="ARBA" id="ARBA00023136"/>
    </source>
</evidence>
<evidence type="ECO:0000259" key="25">
    <source>
        <dbReference type="Pfam" id="PF07859"/>
    </source>
</evidence>
<dbReference type="GO" id="GO:0042301">
    <property type="term" value="F:phosphate ion binding"/>
    <property type="evidence" value="ECO:0007669"/>
    <property type="project" value="Ensembl"/>
</dbReference>
<comment type="catalytic activity">
    <reaction evidence="20">
        <text>cholesteryl (9Z-octadecenoate) + H2O = cholesterol + (9Z)-octadecenoate + H(+)</text>
        <dbReference type="Rhea" id="RHEA:33875"/>
        <dbReference type="ChEBI" id="CHEBI:15377"/>
        <dbReference type="ChEBI" id="CHEBI:15378"/>
        <dbReference type="ChEBI" id="CHEBI:16113"/>
        <dbReference type="ChEBI" id="CHEBI:30823"/>
        <dbReference type="ChEBI" id="CHEBI:46898"/>
    </reaction>
    <physiologicalReaction direction="left-to-right" evidence="20">
        <dbReference type="Rhea" id="RHEA:33876"/>
    </physiologicalReaction>
</comment>
<dbReference type="InterPro" id="IPR013094">
    <property type="entry name" value="AB_hydrolase_3"/>
</dbReference>
<gene>
    <name evidence="27" type="primary">Nceh1</name>
</gene>
<keyword evidence="13" id="KW-0472">Membrane</keyword>
<feature type="domain" description="Alpha/beta hydrolase fold-3" evidence="25">
    <location>
        <begin position="109"/>
        <end position="263"/>
    </location>
</feature>
<evidence type="ECO:0000256" key="19">
    <source>
        <dbReference type="ARBA" id="ARBA00044256"/>
    </source>
</evidence>
<dbReference type="InterPro" id="IPR029058">
    <property type="entry name" value="AB_hydrolase_fold"/>
</dbReference>
<keyword evidence="11" id="KW-1133">Transmembrane helix</keyword>
<evidence type="ECO:0000256" key="15">
    <source>
        <dbReference type="ARBA" id="ARBA00023406"/>
    </source>
</evidence>
<dbReference type="OMA" id="FHGCMAF"/>
<comment type="subcellular location">
    <subcellularLocation>
        <location evidence="2">Cell membrane</location>
        <topology evidence="2">Single-pass type II membrane protein</topology>
    </subcellularLocation>
    <subcellularLocation>
        <location evidence="1">Microsome</location>
    </subcellularLocation>
</comment>
<keyword evidence="12" id="KW-0443">Lipid metabolism</keyword>
<dbReference type="GO" id="GO:0047378">
    <property type="term" value="F:acetylalkylglycerol acetylhydrolase activity"/>
    <property type="evidence" value="ECO:0007669"/>
    <property type="project" value="UniProtKB-EC"/>
</dbReference>
<keyword evidence="26" id="KW-1185">Reference proteome</keyword>
<comment type="similarity">
    <text evidence="3">Belongs to the 'GDXG' lipolytic enzyme family.</text>
</comment>
<dbReference type="Proteomes" id="UP000081671">
    <property type="component" value="Unplaced"/>
</dbReference>
<keyword evidence="9" id="KW-0442">Lipid degradation</keyword>
<evidence type="ECO:0000256" key="22">
    <source>
        <dbReference type="ARBA" id="ARBA00049214"/>
    </source>
</evidence>
<proteinExistence type="inferred from homology"/>
<dbReference type="OrthoDB" id="408631at2759"/>
<keyword evidence="6 27" id="KW-0378">Hydrolase</keyword>
<comment type="catalytic activity">
    <reaction evidence="21">
        <text>a cholesterol ester + H2O = cholesterol + a fatty acid + H(+)</text>
        <dbReference type="Rhea" id="RHEA:36403"/>
        <dbReference type="ChEBI" id="CHEBI:15377"/>
        <dbReference type="ChEBI" id="CHEBI:15378"/>
        <dbReference type="ChEBI" id="CHEBI:16113"/>
        <dbReference type="ChEBI" id="CHEBI:17002"/>
        <dbReference type="ChEBI" id="CHEBI:28868"/>
    </reaction>
    <physiologicalReaction direction="left-to-right" evidence="21">
        <dbReference type="Rhea" id="RHEA:36404"/>
    </physiologicalReaction>
</comment>
<evidence type="ECO:0000256" key="12">
    <source>
        <dbReference type="ARBA" id="ARBA00023098"/>
    </source>
</evidence>
<evidence type="ECO:0000256" key="9">
    <source>
        <dbReference type="ARBA" id="ARBA00022963"/>
    </source>
</evidence>
<evidence type="ECO:0000256" key="11">
    <source>
        <dbReference type="ARBA" id="ARBA00022989"/>
    </source>
</evidence>
<feature type="active site" evidence="23">
    <location>
        <position position="378"/>
    </location>
</feature>
<comment type="catalytic activity">
    <reaction evidence="15">
        <text>1-O-hexadecyl-2-acetyl-sn-glycerol + H2O = 1-O-hexadecyl-sn-glycerol + acetate + H(+)</text>
        <dbReference type="Rhea" id="RHEA:38563"/>
        <dbReference type="ChEBI" id="CHEBI:15377"/>
        <dbReference type="ChEBI" id="CHEBI:15378"/>
        <dbReference type="ChEBI" id="CHEBI:30089"/>
        <dbReference type="ChEBI" id="CHEBI:34115"/>
        <dbReference type="ChEBI" id="CHEBI:75936"/>
    </reaction>
    <physiologicalReaction direction="left-to-right" evidence="15">
        <dbReference type="Rhea" id="RHEA:38564"/>
    </physiologicalReaction>
</comment>
<reference evidence="27" key="1">
    <citation type="submission" date="2025-08" db="UniProtKB">
        <authorList>
            <consortium name="RefSeq"/>
        </authorList>
    </citation>
    <scope>IDENTIFICATION</scope>
    <source>
        <tissue evidence="27">Kidney</tissue>
    </source>
</reference>
<dbReference type="AlphaFoldDB" id="A0A1S3F714"/>
<dbReference type="PROSITE" id="PS01174">
    <property type="entry name" value="LIPASE_GDXG_SER"/>
    <property type="match status" value="1"/>
</dbReference>
<dbReference type="PANTHER" id="PTHR48081:SF29">
    <property type="entry name" value="NEUTRAL CHOLESTEROL ESTER HYDROLASE 1"/>
    <property type="match status" value="1"/>
</dbReference>
<dbReference type="Gene3D" id="3.40.50.1820">
    <property type="entry name" value="alpha/beta hydrolase"/>
    <property type="match status" value="1"/>
</dbReference>
<comment type="catalytic activity">
    <reaction evidence="22">
        <text>a 1-O-alkyl-2-acetyl-sn-glycerol + H2O = a 1-O-alkyl-sn-glycerol + acetate + H(+)</text>
        <dbReference type="Rhea" id="RHEA:11552"/>
        <dbReference type="ChEBI" id="CHEBI:15377"/>
        <dbReference type="ChEBI" id="CHEBI:15378"/>
        <dbReference type="ChEBI" id="CHEBI:15850"/>
        <dbReference type="ChEBI" id="CHEBI:16291"/>
        <dbReference type="ChEBI" id="CHEBI:30089"/>
        <dbReference type="EC" id="3.1.1.71"/>
    </reaction>
    <physiologicalReaction direction="left-to-right" evidence="22">
        <dbReference type="Rhea" id="RHEA:11553"/>
    </physiologicalReaction>
</comment>
<keyword evidence="7" id="KW-0256">Endoplasmic reticulum</keyword>
<evidence type="ECO:0000256" key="2">
    <source>
        <dbReference type="ARBA" id="ARBA00004401"/>
    </source>
</evidence>
<evidence type="ECO:0000256" key="14">
    <source>
        <dbReference type="ARBA" id="ARBA00023180"/>
    </source>
</evidence>
<dbReference type="Pfam" id="PF07859">
    <property type="entry name" value="Abhydrolase_3"/>
    <property type="match status" value="2"/>
</dbReference>
<dbReference type="SUPFAM" id="SSF53474">
    <property type="entry name" value="alpha/beta-Hydrolases"/>
    <property type="match status" value="1"/>
</dbReference>
<dbReference type="InterPro" id="IPR050300">
    <property type="entry name" value="GDXG_lipolytic_enzyme"/>
</dbReference>
<dbReference type="GO" id="GO:0017171">
    <property type="term" value="F:serine hydrolase activity"/>
    <property type="evidence" value="ECO:0007669"/>
    <property type="project" value="Ensembl"/>
</dbReference>
<evidence type="ECO:0000256" key="5">
    <source>
        <dbReference type="ARBA" id="ARBA00022692"/>
    </source>
</evidence>
<dbReference type="PIRSF" id="PIRSF037251">
    <property type="entry name" value="Arylacetamide_deacetylase"/>
    <property type="match status" value="1"/>
</dbReference>
<evidence type="ECO:0000313" key="26">
    <source>
        <dbReference type="Proteomes" id="UP000081671"/>
    </source>
</evidence>
<name>A0A1S3F714_DIPOR</name>
<evidence type="ECO:0000256" key="8">
    <source>
        <dbReference type="ARBA" id="ARBA00022848"/>
    </source>
</evidence>
<accession>A0A1S3F714</accession>
<evidence type="ECO:0000256" key="17">
    <source>
        <dbReference type="ARBA" id="ARBA00044162"/>
    </source>
</evidence>
<keyword evidence="14" id="KW-0325">Glycoprotein</keyword>
<dbReference type="GeneID" id="105985580"/>
<dbReference type="FunCoup" id="A0A1S3F714">
    <property type="interactions" value="141"/>
</dbReference>
<evidence type="ECO:0000256" key="6">
    <source>
        <dbReference type="ARBA" id="ARBA00022801"/>
    </source>
</evidence>
<dbReference type="CTD" id="57552"/>
<evidence type="ECO:0000256" key="18">
    <source>
        <dbReference type="ARBA" id="ARBA00044219"/>
    </source>
</evidence>
<evidence type="ECO:0000256" key="21">
    <source>
        <dbReference type="ARBA" id="ARBA00048913"/>
    </source>
</evidence>
<evidence type="ECO:0000313" key="27">
    <source>
        <dbReference type="RefSeq" id="XP_012871622.1"/>
    </source>
</evidence>
<evidence type="ECO:0000256" key="23">
    <source>
        <dbReference type="PIRSR" id="PIRSR037251-1"/>
    </source>
</evidence>
<keyword evidence="4" id="KW-1003">Cell membrane</keyword>
<dbReference type="GO" id="GO:0046485">
    <property type="term" value="P:ether lipid metabolic process"/>
    <property type="evidence" value="ECO:0007669"/>
    <property type="project" value="Ensembl"/>
</dbReference>
<dbReference type="GO" id="GO:0005886">
    <property type="term" value="C:plasma membrane"/>
    <property type="evidence" value="ECO:0007669"/>
    <property type="project" value="UniProtKB-SubCell"/>
</dbReference>
<evidence type="ECO:0000256" key="3">
    <source>
        <dbReference type="ARBA" id="ARBA00010515"/>
    </source>
</evidence>
<dbReference type="ESTHER" id="dipor-a0a1s3f714">
    <property type="family name" value="Arylacetamide_deacetylase"/>
</dbReference>
<evidence type="ECO:0000256" key="24">
    <source>
        <dbReference type="PROSITE-ProRule" id="PRU10038"/>
    </source>
</evidence>
<dbReference type="InterPro" id="IPR017157">
    <property type="entry name" value="Arylacetamide_deacetylase"/>
</dbReference>
<organism evidence="26 27">
    <name type="scientific">Dipodomys ordii</name>
    <name type="common">Ord's kangaroo rat</name>
    <dbReference type="NCBI Taxonomy" id="10020"/>
    <lineage>
        <taxon>Eukaryota</taxon>
        <taxon>Metazoa</taxon>
        <taxon>Chordata</taxon>
        <taxon>Craniata</taxon>
        <taxon>Vertebrata</taxon>
        <taxon>Euteleostomi</taxon>
        <taxon>Mammalia</taxon>
        <taxon>Eutheria</taxon>
        <taxon>Euarchontoglires</taxon>
        <taxon>Glires</taxon>
        <taxon>Rodentia</taxon>
        <taxon>Castorimorpha</taxon>
        <taxon>Heteromyidae</taxon>
        <taxon>Dipodomyinae</taxon>
        <taxon>Dipodomys</taxon>
    </lineage>
</organism>
<keyword evidence="10" id="KW-0735">Signal-anchor</keyword>
<evidence type="ECO:0000256" key="4">
    <source>
        <dbReference type="ARBA" id="ARBA00022475"/>
    </source>
</evidence>
<feature type="active site" evidence="23 24">
    <location>
        <position position="191"/>
    </location>
</feature>
<protein>
    <recommendedName>
        <fullName evidence="17">Neutral cholesterol ester hydrolase 1</fullName>
        <ecNumber evidence="16">3.1.1.71</ecNumber>
    </recommendedName>
    <alternativeName>
        <fullName evidence="18">Acetylalkylglycerol acetylhydrolase</fullName>
    </alternativeName>
    <alternativeName>
        <fullName evidence="19">Arylacetamide deacetylase-like 1</fullName>
    </alternativeName>
</protein>
<evidence type="ECO:0000256" key="10">
    <source>
        <dbReference type="ARBA" id="ARBA00022968"/>
    </source>
</evidence>
<dbReference type="InterPro" id="IPR033140">
    <property type="entry name" value="Lipase_GDXG_put_SER_AS"/>
</dbReference>
<dbReference type="RefSeq" id="XP_012871622.1">
    <property type="nucleotide sequence ID" value="XM_013016168.1"/>
</dbReference>
<evidence type="ECO:0000256" key="20">
    <source>
        <dbReference type="ARBA" id="ARBA00047653"/>
    </source>
</evidence>
<dbReference type="GO" id="GO:0006805">
    <property type="term" value="P:xenobiotic metabolic process"/>
    <property type="evidence" value="ECO:0007669"/>
    <property type="project" value="Ensembl"/>
</dbReference>
<evidence type="ECO:0000256" key="1">
    <source>
        <dbReference type="ARBA" id="ARBA00004144"/>
    </source>
</evidence>
<dbReference type="EC" id="3.1.1.71" evidence="16"/>
<dbReference type="PANTHER" id="PTHR48081">
    <property type="entry name" value="AB HYDROLASE SUPERFAMILY PROTEIN C4A8.06C"/>
    <property type="match status" value="1"/>
</dbReference>
<sequence length="408" mass="45945">MRSSLVLLTALVALAAYYIYIPLPSSVSDPWKLMLLDATFRGAQQLSNLIHYLGLSHHLIALNFIIISFGKKNALSSAQVKVRDTAFDGVEVRVFEGSPKPDEPLRRSIVYIHGGGWALASAKIKYYDELCMAMAEDLNAVIVSIEYRLVPQVYFPEQIHDVVRATKYFLQPEVLQQYHVDPGRIGISGDSAGGNLAAVLAQQFSQDASVRNKLKLQALIYPVLQALDFNTPSYQQNVNTPILPRYVMAKYWVDYFKGDYDFVQAMVVNNHTALDVSEAAAFRAYLNWTSLLPASITKNYKPVVQTMGNARIIKELPQLLDARSSPLIADQEVLQHLPKTYILTCEHDVLRDDGIMYAKRLVNAGVDVTLDHFEDGFHGCMIFTSWPTNFSVGVRTRYSYIKWLDQNL</sequence>
<evidence type="ECO:0000256" key="16">
    <source>
        <dbReference type="ARBA" id="ARBA00044060"/>
    </source>
</evidence>
<dbReference type="STRING" id="10020.ENSDORP00000020914"/>
<feature type="active site" evidence="23">
    <location>
        <position position="348"/>
    </location>
</feature>
<dbReference type="GO" id="GO:0016042">
    <property type="term" value="P:lipid catabolic process"/>
    <property type="evidence" value="ECO:0007669"/>
    <property type="project" value="UniProtKB-KW"/>
</dbReference>
<keyword evidence="8" id="KW-0492">Microsome</keyword>